<dbReference type="GO" id="GO:0030246">
    <property type="term" value="F:carbohydrate binding"/>
    <property type="evidence" value="ECO:0007669"/>
    <property type="project" value="UniProtKB-KW"/>
</dbReference>
<dbReference type="InterPro" id="IPR003609">
    <property type="entry name" value="Pan_app"/>
</dbReference>
<dbReference type="CDD" id="cd14066">
    <property type="entry name" value="STKc_IRAK"/>
    <property type="match status" value="1"/>
</dbReference>
<evidence type="ECO:0000256" key="22">
    <source>
        <dbReference type="SAM" id="SignalP"/>
    </source>
</evidence>
<dbReference type="Pfam" id="PF00069">
    <property type="entry name" value="Pkinase"/>
    <property type="match status" value="1"/>
</dbReference>
<feature type="signal peptide" evidence="22">
    <location>
        <begin position="1"/>
        <end position="22"/>
    </location>
</feature>
<evidence type="ECO:0000256" key="1">
    <source>
        <dbReference type="ARBA" id="ARBA00004479"/>
    </source>
</evidence>
<evidence type="ECO:0000313" key="27">
    <source>
        <dbReference type="Proteomes" id="UP000823388"/>
    </source>
</evidence>
<dbReference type="FunFam" id="3.30.200.20:FF:000178">
    <property type="entry name" value="serine/threonine-protein kinase PBS1-like"/>
    <property type="match status" value="1"/>
</dbReference>
<dbReference type="Pfam" id="PF08276">
    <property type="entry name" value="PAN_2"/>
    <property type="match status" value="1"/>
</dbReference>
<dbReference type="InterPro" id="IPR017441">
    <property type="entry name" value="Protein_kinase_ATP_BS"/>
</dbReference>
<evidence type="ECO:0000256" key="18">
    <source>
        <dbReference type="ARBA" id="ARBA00048679"/>
    </source>
</evidence>
<dbReference type="EMBL" id="CM029046">
    <property type="protein sequence ID" value="KAG2586289.1"/>
    <property type="molecule type" value="Genomic_DNA"/>
</dbReference>
<dbReference type="Proteomes" id="UP000823388">
    <property type="component" value="Chromosome 5N"/>
</dbReference>
<dbReference type="InterPro" id="IPR000858">
    <property type="entry name" value="S_locus_glycoprot_dom"/>
</dbReference>
<comment type="catalytic activity">
    <reaction evidence="18 19">
        <text>L-seryl-[protein] + ATP = O-phospho-L-seryl-[protein] + ADP + H(+)</text>
        <dbReference type="Rhea" id="RHEA:17989"/>
        <dbReference type="Rhea" id="RHEA-COMP:9863"/>
        <dbReference type="Rhea" id="RHEA-COMP:11604"/>
        <dbReference type="ChEBI" id="CHEBI:15378"/>
        <dbReference type="ChEBI" id="CHEBI:29999"/>
        <dbReference type="ChEBI" id="CHEBI:30616"/>
        <dbReference type="ChEBI" id="CHEBI:83421"/>
        <dbReference type="ChEBI" id="CHEBI:456216"/>
        <dbReference type="EC" id="2.7.11.1"/>
    </reaction>
</comment>
<dbReference type="Pfam" id="PF00954">
    <property type="entry name" value="S_locus_glycop"/>
    <property type="match status" value="1"/>
</dbReference>
<evidence type="ECO:0000256" key="11">
    <source>
        <dbReference type="ARBA" id="ARBA00022840"/>
    </source>
</evidence>
<evidence type="ECO:0000256" key="8">
    <source>
        <dbReference type="ARBA" id="ARBA00022734"/>
    </source>
</evidence>
<dbReference type="InterPro" id="IPR051343">
    <property type="entry name" value="G-type_lectin_kinases/EP1-like"/>
</dbReference>
<dbReference type="SMART" id="SM00220">
    <property type="entry name" value="S_TKc"/>
    <property type="match status" value="1"/>
</dbReference>
<evidence type="ECO:0000259" key="25">
    <source>
        <dbReference type="PROSITE" id="PS50948"/>
    </source>
</evidence>
<evidence type="ECO:0000256" key="13">
    <source>
        <dbReference type="ARBA" id="ARBA00023136"/>
    </source>
</evidence>
<evidence type="ECO:0000256" key="7">
    <source>
        <dbReference type="ARBA" id="ARBA00022729"/>
    </source>
</evidence>
<dbReference type="SUPFAM" id="SSF51110">
    <property type="entry name" value="alpha-D-mannose-specific plant lectins"/>
    <property type="match status" value="1"/>
</dbReference>
<dbReference type="InterPro" id="IPR024171">
    <property type="entry name" value="SRK-like_kinase"/>
</dbReference>
<dbReference type="InterPro" id="IPR011009">
    <property type="entry name" value="Kinase-like_dom_sf"/>
</dbReference>
<comment type="similarity">
    <text evidence="19">Belongs to the protein kinase superfamily. Ser/Thr protein kinase family.</text>
</comment>
<keyword evidence="15" id="KW-0675">Receptor</keyword>
<feature type="domain" description="Apple" evidence="25">
    <location>
        <begin position="370"/>
        <end position="457"/>
    </location>
</feature>
<feature type="domain" description="Protein kinase" evidence="23">
    <location>
        <begin position="521"/>
        <end position="804"/>
    </location>
</feature>
<organism evidence="26 27">
    <name type="scientific">Panicum virgatum</name>
    <name type="common">Blackwell switchgrass</name>
    <dbReference type="NCBI Taxonomy" id="38727"/>
    <lineage>
        <taxon>Eukaryota</taxon>
        <taxon>Viridiplantae</taxon>
        <taxon>Streptophyta</taxon>
        <taxon>Embryophyta</taxon>
        <taxon>Tracheophyta</taxon>
        <taxon>Spermatophyta</taxon>
        <taxon>Magnoliopsida</taxon>
        <taxon>Liliopsida</taxon>
        <taxon>Poales</taxon>
        <taxon>Poaceae</taxon>
        <taxon>PACMAD clade</taxon>
        <taxon>Panicoideae</taxon>
        <taxon>Panicodae</taxon>
        <taxon>Paniceae</taxon>
        <taxon>Panicinae</taxon>
        <taxon>Panicum</taxon>
        <taxon>Panicum sect. Hiantes</taxon>
    </lineage>
</organism>
<evidence type="ECO:0000256" key="15">
    <source>
        <dbReference type="ARBA" id="ARBA00023170"/>
    </source>
</evidence>
<evidence type="ECO:0000256" key="3">
    <source>
        <dbReference type="ARBA" id="ARBA00022536"/>
    </source>
</evidence>
<keyword evidence="11 19" id="KW-0067">ATP-binding</keyword>
<keyword evidence="3" id="KW-0245">EGF-like domain</keyword>
<sequence>MAALGFLLFIFISTYLVPQTYCQVGSLGPASSASLSTIWTCRVPDIGGYEQAVDPWLLRPLTIPGHLGLSFGAGFYCISPCDTFIFGVYAIYTGDPSLYSDPNEYELVVRGLVVWSANHDRQVRQDATLNFTGDGDLVLRDADGSLVWSSNTSGRSVIGVNMTESGNLVLFDHHNMTVWQSFDYPVDSLLPGQRLLAGQSLTPNISSASMTGSNQFYFTIRPDGIYAFAGYLEPRLYYRNTNPRFVPYLGIGRYAYMTLMNGSLAVANSASGDEADKIYLLQRSQSLQCLRFESDGHLRLYEWMDTQWQVVQDILELEQCDYPSVCGDYGICFSGQCSCPMASSTSGTYFRQLDDHKPSLGCILDTPISCQHKEDHQLIQVHNVSYFSYIDQTAGVLTDEESCKQACLGNCSCRAALYHYHKTASNGSCLLVSEVLSLQVLSLVGSSPGSAFLKVQIAHPKKRGVLPYTLGGVTAALVLFATVFAILRCRRNEEEANEDEFSDLPGMPTRFTFQSLQVATKDFSSKIGEGGFGSVFKGVLGDQLVAVKHLHQAAQGTKEFLAEVQTIGSLHHINLVRLIGFCTEKAHRLLVYEYMPRGSLDRWIYYGDNKALLDWHTRHKIIANIAKGLSYLHEDCRQRIVHLDIKPQNILLDDNFDAKVADFGLSKIIDRDKSRVVTRMRGTPGYMAPEWLTSQITEKVDVYSFGVVVMEIICGRKNLDYSQPEGSIQLINLLQEKAKNGKLEDMIDKNSEDMNIHMEEVLEMINLAIWCLQSDSSRRPAISLVVKVMEGERQVETNLEFNFFDLSALNAVPVGEPNLSTLPITSVLSTPR</sequence>
<feature type="domain" description="Bulb-type lectin" evidence="24">
    <location>
        <begin position="54"/>
        <end position="183"/>
    </location>
</feature>
<dbReference type="InterPro" id="IPR008271">
    <property type="entry name" value="Ser/Thr_kinase_AS"/>
</dbReference>
<evidence type="ECO:0000256" key="17">
    <source>
        <dbReference type="ARBA" id="ARBA00047899"/>
    </source>
</evidence>
<evidence type="ECO:0000256" key="19">
    <source>
        <dbReference type="PIRNR" id="PIRNR000641"/>
    </source>
</evidence>
<keyword evidence="14" id="KW-1015">Disulfide bond</keyword>
<gene>
    <name evidence="26" type="ORF">PVAP13_5NG042600</name>
</gene>
<dbReference type="GO" id="GO:0016020">
    <property type="term" value="C:membrane"/>
    <property type="evidence" value="ECO:0007669"/>
    <property type="project" value="UniProtKB-SubCell"/>
</dbReference>
<keyword evidence="10 19" id="KW-0418">Kinase</keyword>
<comment type="catalytic activity">
    <reaction evidence="17 19">
        <text>L-threonyl-[protein] + ATP = O-phospho-L-threonyl-[protein] + ADP + H(+)</text>
        <dbReference type="Rhea" id="RHEA:46608"/>
        <dbReference type="Rhea" id="RHEA-COMP:11060"/>
        <dbReference type="Rhea" id="RHEA-COMP:11605"/>
        <dbReference type="ChEBI" id="CHEBI:15378"/>
        <dbReference type="ChEBI" id="CHEBI:30013"/>
        <dbReference type="ChEBI" id="CHEBI:30616"/>
        <dbReference type="ChEBI" id="CHEBI:61977"/>
        <dbReference type="ChEBI" id="CHEBI:456216"/>
        <dbReference type="EC" id="2.7.11.1"/>
    </reaction>
</comment>
<reference evidence="26" key="1">
    <citation type="submission" date="2020-05" db="EMBL/GenBank/DDBJ databases">
        <title>WGS assembly of Panicum virgatum.</title>
        <authorList>
            <person name="Lovell J.T."/>
            <person name="Jenkins J."/>
            <person name="Shu S."/>
            <person name="Juenger T.E."/>
            <person name="Schmutz J."/>
        </authorList>
    </citation>
    <scope>NUCLEOTIDE SEQUENCE</scope>
    <source>
        <strain evidence="26">AP13</strain>
    </source>
</reference>
<dbReference type="GO" id="GO:0005524">
    <property type="term" value="F:ATP binding"/>
    <property type="evidence" value="ECO:0007669"/>
    <property type="project" value="UniProtKB-UniRule"/>
</dbReference>
<dbReference type="PROSITE" id="PS00107">
    <property type="entry name" value="PROTEIN_KINASE_ATP"/>
    <property type="match status" value="1"/>
</dbReference>
<dbReference type="PROSITE" id="PS50011">
    <property type="entry name" value="PROTEIN_KINASE_DOM"/>
    <property type="match status" value="1"/>
</dbReference>
<dbReference type="PIRSF" id="PIRSF000641">
    <property type="entry name" value="SRK"/>
    <property type="match status" value="1"/>
</dbReference>
<keyword evidence="4" id="KW-0597">Phosphoprotein</keyword>
<dbReference type="FunFam" id="2.90.10.10:FF:000039">
    <property type="entry name" value="G-type lectin S-receptor-like serine/threonine-protein kinase SD2-5"/>
    <property type="match status" value="1"/>
</dbReference>
<dbReference type="InterPro" id="IPR036426">
    <property type="entry name" value="Bulb-type_lectin_dom_sf"/>
</dbReference>
<dbReference type="Pfam" id="PF01453">
    <property type="entry name" value="B_lectin"/>
    <property type="match status" value="1"/>
</dbReference>
<dbReference type="InterPro" id="IPR000719">
    <property type="entry name" value="Prot_kinase_dom"/>
</dbReference>
<accession>A0A8T0RP21</accession>
<dbReference type="SMART" id="SM00108">
    <property type="entry name" value="B_lectin"/>
    <property type="match status" value="1"/>
</dbReference>
<dbReference type="AlphaFoldDB" id="A0A8T0RP21"/>
<dbReference type="GO" id="GO:0004674">
    <property type="term" value="F:protein serine/threonine kinase activity"/>
    <property type="evidence" value="ECO:0007669"/>
    <property type="project" value="UniProtKB-KW"/>
</dbReference>
<protein>
    <recommendedName>
        <fullName evidence="19">Receptor-like serine/threonine-protein kinase</fullName>
        <ecNumber evidence="19">2.7.11.1</ecNumber>
    </recommendedName>
</protein>
<comment type="subcellular location">
    <subcellularLocation>
        <location evidence="1">Membrane</location>
        <topology evidence="1">Single-pass type I membrane protein</topology>
    </subcellularLocation>
</comment>
<dbReference type="SMART" id="SM00473">
    <property type="entry name" value="PAN_AP"/>
    <property type="match status" value="1"/>
</dbReference>
<evidence type="ECO:0000256" key="20">
    <source>
        <dbReference type="PROSITE-ProRule" id="PRU10141"/>
    </source>
</evidence>
<evidence type="ECO:0000256" key="14">
    <source>
        <dbReference type="ARBA" id="ARBA00023157"/>
    </source>
</evidence>
<dbReference type="PANTHER" id="PTHR47976">
    <property type="entry name" value="G-TYPE LECTIN S-RECEPTOR-LIKE SERINE/THREONINE-PROTEIN KINASE SD2-5"/>
    <property type="match status" value="1"/>
</dbReference>
<evidence type="ECO:0000259" key="24">
    <source>
        <dbReference type="PROSITE" id="PS50927"/>
    </source>
</evidence>
<keyword evidence="8" id="KW-0430">Lectin</keyword>
<dbReference type="PANTHER" id="PTHR47976:SF110">
    <property type="entry name" value="RECEPTOR-LIKE SERINE_THREONINE-PROTEIN KINASE"/>
    <property type="match status" value="1"/>
</dbReference>
<keyword evidence="7 22" id="KW-0732">Signal</keyword>
<proteinExistence type="inferred from homology"/>
<feature type="binding site" evidence="20">
    <location>
        <position position="548"/>
    </location>
    <ligand>
        <name>ATP</name>
        <dbReference type="ChEBI" id="CHEBI:30616"/>
    </ligand>
</feature>
<dbReference type="InterPro" id="IPR001480">
    <property type="entry name" value="Bulb-type_lectin_dom"/>
</dbReference>
<feature type="chain" id="PRO_5035877400" description="Receptor-like serine/threonine-protein kinase" evidence="22">
    <location>
        <begin position="23"/>
        <end position="832"/>
    </location>
</feature>
<dbReference type="PROSITE" id="PS50948">
    <property type="entry name" value="PAN"/>
    <property type="match status" value="1"/>
</dbReference>
<comment type="caution">
    <text evidence="26">The sequence shown here is derived from an EMBL/GenBank/DDBJ whole genome shotgun (WGS) entry which is preliminary data.</text>
</comment>
<keyword evidence="12 21" id="KW-1133">Transmembrane helix</keyword>
<dbReference type="GO" id="GO:0051707">
    <property type="term" value="P:response to other organism"/>
    <property type="evidence" value="ECO:0007669"/>
    <property type="project" value="UniProtKB-ARBA"/>
</dbReference>
<dbReference type="SUPFAM" id="SSF56112">
    <property type="entry name" value="Protein kinase-like (PK-like)"/>
    <property type="match status" value="1"/>
</dbReference>
<dbReference type="CDD" id="cd00028">
    <property type="entry name" value="B_lectin"/>
    <property type="match status" value="1"/>
</dbReference>
<keyword evidence="13 21" id="KW-0472">Membrane</keyword>
<evidence type="ECO:0000256" key="5">
    <source>
        <dbReference type="ARBA" id="ARBA00022679"/>
    </source>
</evidence>
<dbReference type="GO" id="GO:0048544">
    <property type="term" value="P:recognition of pollen"/>
    <property type="evidence" value="ECO:0007669"/>
    <property type="project" value="InterPro"/>
</dbReference>
<dbReference type="PROSITE" id="PS00108">
    <property type="entry name" value="PROTEIN_KINASE_ST"/>
    <property type="match status" value="1"/>
</dbReference>
<evidence type="ECO:0000256" key="10">
    <source>
        <dbReference type="ARBA" id="ARBA00022777"/>
    </source>
</evidence>
<name>A0A8T0RP21_PANVG</name>
<dbReference type="FunFam" id="1.10.510.10:FF:000248">
    <property type="entry name" value="S-receptor-like kinase 5"/>
    <property type="match status" value="1"/>
</dbReference>
<evidence type="ECO:0000313" key="26">
    <source>
        <dbReference type="EMBL" id="KAG2586289.1"/>
    </source>
</evidence>
<keyword evidence="9 19" id="KW-0547">Nucleotide-binding</keyword>
<keyword evidence="27" id="KW-1185">Reference proteome</keyword>
<evidence type="ECO:0000259" key="23">
    <source>
        <dbReference type="PROSITE" id="PS50011"/>
    </source>
</evidence>
<dbReference type="EC" id="2.7.11.1" evidence="19"/>
<dbReference type="OrthoDB" id="4062651at2759"/>
<keyword evidence="16" id="KW-0325">Glycoprotein</keyword>
<keyword evidence="5 19" id="KW-0808">Transferase</keyword>
<dbReference type="Gene3D" id="2.90.10.10">
    <property type="entry name" value="Bulb-type lectin domain"/>
    <property type="match status" value="1"/>
</dbReference>
<evidence type="ECO:0000256" key="21">
    <source>
        <dbReference type="SAM" id="Phobius"/>
    </source>
</evidence>
<evidence type="ECO:0000256" key="4">
    <source>
        <dbReference type="ARBA" id="ARBA00022553"/>
    </source>
</evidence>
<evidence type="ECO:0000256" key="6">
    <source>
        <dbReference type="ARBA" id="ARBA00022692"/>
    </source>
</evidence>
<dbReference type="Gene3D" id="1.10.510.10">
    <property type="entry name" value="Transferase(Phosphotransferase) domain 1"/>
    <property type="match status" value="1"/>
</dbReference>
<dbReference type="Gene3D" id="3.30.200.20">
    <property type="entry name" value="Phosphorylase Kinase, domain 1"/>
    <property type="match status" value="1"/>
</dbReference>
<dbReference type="PROSITE" id="PS50927">
    <property type="entry name" value="BULB_LECTIN"/>
    <property type="match status" value="1"/>
</dbReference>
<evidence type="ECO:0000256" key="2">
    <source>
        <dbReference type="ARBA" id="ARBA00022527"/>
    </source>
</evidence>
<keyword evidence="6 21" id="KW-0812">Transmembrane</keyword>
<evidence type="ECO:0000256" key="9">
    <source>
        <dbReference type="ARBA" id="ARBA00022741"/>
    </source>
</evidence>
<feature type="transmembrane region" description="Helical" evidence="21">
    <location>
        <begin position="465"/>
        <end position="487"/>
    </location>
</feature>
<evidence type="ECO:0000256" key="12">
    <source>
        <dbReference type="ARBA" id="ARBA00022989"/>
    </source>
</evidence>
<evidence type="ECO:0000256" key="16">
    <source>
        <dbReference type="ARBA" id="ARBA00023180"/>
    </source>
</evidence>
<keyword evidence="2 19" id="KW-0723">Serine/threonine-protein kinase</keyword>